<comment type="cofactor">
    <cofactor evidence="1 5">
        <name>pyridoxal 5'-phosphate</name>
        <dbReference type="ChEBI" id="CHEBI:597326"/>
    </cofactor>
</comment>
<dbReference type="Pfam" id="PF01063">
    <property type="entry name" value="Aminotran_4"/>
    <property type="match status" value="1"/>
</dbReference>
<comment type="caution">
    <text evidence="6">The sequence shown here is derived from an EMBL/GenBank/DDBJ whole genome shotgun (WGS) entry which is preliminary data.</text>
</comment>
<dbReference type="Gene3D" id="3.30.470.10">
    <property type="match status" value="1"/>
</dbReference>
<dbReference type="InterPro" id="IPR036038">
    <property type="entry name" value="Aminotransferase-like"/>
</dbReference>
<dbReference type="PROSITE" id="PS00770">
    <property type="entry name" value="AA_TRANSFER_CLASS_4"/>
    <property type="match status" value="1"/>
</dbReference>
<sequence>MLYQLSYVRLFSLGVSAPGNDENISGTGRARKIRGLARVGWEAFPMQTTADGGVFTTVKVVDGRPEHLGLHLARLAESARIVGLDSPTPSAVRRVVTAALGDAPLPLGRLRITWQGSEAAARVEPLVPHAPTTTVVRAPDARDPGDPAAGAKTEALGAQGRALVAWAKEQGAGDAVLAATDGRLCEGATSNVFYVVGGELRTPTVRTGLLAGIARQLVLAATDAREVDAPYEVLLEADEVFLTSSLRGVQPVTAVDGREIGGPGRVTQAAAGALASLPTDD</sequence>
<dbReference type="Gene3D" id="3.20.10.10">
    <property type="entry name" value="D-amino Acid Aminotransferase, subunit A, domain 2"/>
    <property type="match status" value="1"/>
</dbReference>
<evidence type="ECO:0000256" key="4">
    <source>
        <dbReference type="RuleBase" id="RU004106"/>
    </source>
</evidence>
<evidence type="ECO:0000256" key="3">
    <source>
        <dbReference type="ARBA" id="ARBA00022898"/>
    </source>
</evidence>
<dbReference type="SUPFAM" id="SSF56752">
    <property type="entry name" value="D-aminoacid aminotransferase-like PLP-dependent enzymes"/>
    <property type="match status" value="1"/>
</dbReference>
<comment type="similarity">
    <text evidence="2 4">Belongs to the class-IV pyridoxal-phosphate-dependent aminotransferase family.</text>
</comment>
<evidence type="ECO:0000313" key="7">
    <source>
        <dbReference type="Proteomes" id="UP000655410"/>
    </source>
</evidence>
<keyword evidence="3 5" id="KW-0663">Pyridoxal phosphate</keyword>
<evidence type="ECO:0000313" key="6">
    <source>
        <dbReference type="EMBL" id="GGO93114.1"/>
    </source>
</evidence>
<dbReference type="InterPro" id="IPR043131">
    <property type="entry name" value="BCAT-like_N"/>
</dbReference>
<evidence type="ECO:0000256" key="2">
    <source>
        <dbReference type="ARBA" id="ARBA00009320"/>
    </source>
</evidence>
<dbReference type="InterPro" id="IPR018300">
    <property type="entry name" value="Aminotrans_IV_CS"/>
</dbReference>
<dbReference type="InterPro" id="IPR001544">
    <property type="entry name" value="Aminotrans_IV"/>
</dbReference>
<protein>
    <submittedName>
        <fullName evidence="6">4-amino-4-deoxychorismate lyase</fullName>
    </submittedName>
</protein>
<dbReference type="InterPro" id="IPR050571">
    <property type="entry name" value="Class-IV_PLP-Dep_Aminotrnsfr"/>
</dbReference>
<reference evidence="7" key="1">
    <citation type="journal article" date="2019" name="Int. J. Syst. Evol. Microbiol.">
        <title>The Global Catalogue of Microorganisms (GCM) 10K type strain sequencing project: providing services to taxonomists for standard genome sequencing and annotation.</title>
        <authorList>
            <consortium name="The Broad Institute Genomics Platform"/>
            <consortium name="The Broad Institute Genome Sequencing Center for Infectious Disease"/>
            <person name="Wu L."/>
            <person name="Ma J."/>
        </authorList>
    </citation>
    <scope>NUCLEOTIDE SEQUENCE [LARGE SCALE GENOMIC DNA]</scope>
    <source>
        <strain evidence="7">CGMCC 4.7371</strain>
    </source>
</reference>
<accession>A0ABQ2NF39</accession>
<organism evidence="6 7">
    <name type="scientific">Nocardioides phosphati</name>
    <dbReference type="NCBI Taxonomy" id="1867775"/>
    <lineage>
        <taxon>Bacteria</taxon>
        <taxon>Bacillati</taxon>
        <taxon>Actinomycetota</taxon>
        <taxon>Actinomycetes</taxon>
        <taxon>Propionibacteriales</taxon>
        <taxon>Nocardioidaceae</taxon>
        <taxon>Nocardioides</taxon>
    </lineage>
</organism>
<keyword evidence="6" id="KW-0456">Lyase</keyword>
<name>A0ABQ2NF39_9ACTN</name>
<dbReference type="EMBL" id="BMNI01000010">
    <property type="protein sequence ID" value="GGO93114.1"/>
    <property type="molecule type" value="Genomic_DNA"/>
</dbReference>
<dbReference type="InterPro" id="IPR043132">
    <property type="entry name" value="BCAT-like_C"/>
</dbReference>
<dbReference type="Proteomes" id="UP000655410">
    <property type="component" value="Unassembled WGS sequence"/>
</dbReference>
<dbReference type="GO" id="GO:0016829">
    <property type="term" value="F:lyase activity"/>
    <property type="evidence" value="ECO:0007669"/>
    <property type="project" value="UniProtKB-KW"/>
</dbReference>
<dbReference type="PANTHER" id="PTHR42743">
    <property type="entry name" value="AMINO-ACID AMINOTRANSFERASE"/>
    <property type="match status" value="1"/>
</dbReference>
<dbReference type="PANTHER" id="PTHR42743:SF11">
    <property type="entry name" value="AMINODEOXYCHORISMATE LYASE"/>
    <property type="match status" value="1"/>
</dbReference>
<proteinExistence type="inferred from homology"/>
<gene>
    <name evidence="6" type="ORF">GCM10011584_31100</name>
</gene>
<keyword evidence="7" id="KW-1185">Reference proteome</keyword>
<evidence type="ECO:0000256" key="5">
    <source>
        <dbReference type="RuleBase" id="RU004516"/>
    </source>
</evidence>
<evidence type="ECO:0000256" key="1">
    <source>
        <dbReference type="ARBA" id="ARBA00001933"/>
    </source>
</evidence>